<dbReference type="EMBL" id="KX273382">
    <property type="protein sequence ID" value="ANN13377.1"/>
    <property type="molecule type" value="Genomic_DNA"/>
</dbReference>
<dbReference type="PANTHER" id="PTHR30508">
    <property type="entry name" value="FES CLUSTER ASSEMBLY PROTEIN SUF"/>
    <property type="match status" value="1"/>
</dbReference>
<evidence type="ECO:0000313" key="3">
    <source>
        <dbReference type="EMBL" id="AKO72002.1"/>
    </source>
</evidence>
<evidence type="ECO:0000256" key="1">
    <source>
        <dbReference type="ARBA" id="ARBA00043967"/>
    </source>
</evidence>
<dbReference type="VEuPathDB" id="ToxoDB:ccNF1C8_api_29"/>
<feature type="domain" description="SUF system FeS cluster assembly SufBD core" evidence="2">
    <location>
        <begin position="207"/>
        <end position="448"/>
    </location>
</feature>
<dbReference type="InterPro" id="IPR010231">
    <property type="entry name" value="SUF_FeS_clus_asmbl_SufB"/>
</dbReference>
<dbReference type="InterPro" id="IPR037284">
    <property type="entry name" value="SUF_FeS_clus_asmbl_SufBD_sf"/>
</dbReference>
<dbReference type="EMBL" id="KX273389">
    <property type="protein sequence ID" value="ANN13576.1"/>
    <property type="molecule type" value="Genomic_DNA"/>
</dbReference>
<dbReference type="EMBL" id="KX273380">
    <property type="protein sequence ID" value="ANN13319.1"/>
    <property type="molecule type" value="Genomic_DNA"/>
</dbReference>
<accession>A0A0K0NU15</accession>
<reference evidence="4" key="2">
    <citation type="submission" date="2016-05" db="EMBL/GenBank/DDBJ databases">
        <title>Comparative sequence analysis of Cyclospora cayetanensis apicoplast genomes originating from diverse geographical regions.</title>
        <authorList>
            <person name="Gopinath G.R."/>
            <person name="Cinar H.N."/>
            <person name="Murphy H.R."/>
            <person name="Qvarnstrom Y."/>
            <person name="Wei-Pridgeon Y."/>
            <person name="Li W."/>
            <person name="Nascimento F."/>
            <person name="Arrowood M.J."/>
            <person name="Jang A."/>
            <person name="Kim E."/>
            <person name="Kim R."/>
            <person name="da Silva A."/>
            <person name="DaSilva A."/>
        </authorList>
    </citation>
    <scope>NUCLEOTIDE SEQUENCE</scope>
    <source>
        <strain evidence="15">Guatemala-1</strain>
        <strain evidence="5">Indonesia-1</strain>
        <strain evidence="6">Indonesia-2</strain>
        <strain evidence="7">Indonesia-3</strain>
        <strain evidence="10">NepalC10</strain>
        <strain evidence="8">NepalC5</strain>
        <strain evidence="9">NepalC8</strain>
        <strain evidence="11">Newyork-1</strain>
        <strain evidence="4">NF1</strain>
        <strain evidence="12">Rhodeisland-1</strain>
        <strain evidence="13">Texas-1</strain>
        <strain evidence="14">Virginia-1</strain>
    </source>
</reference>
<dbReference type="GeneID" id="26381752"/>
<dbReference type="InterPro" id="IPR055346">
    <property type="entry name" value="Fe-S_cluster_assembly_SufBD"/>
</dbReference>
<dbReference type="EMBL" id="KX273383">
    <property type="protein sequence ID" value="ANN13406.1"/>
    <property type="molecule type" value="Genomic_DNA"/>
</dbReference>
<protein>
    <submittedName>
        <fullName evidence="3 4">Putative ABC transporter</fullName>
    </submittedName>
</protein>
<evidence type="ECO:0000313" key="10">
    <source>
        <dbReference type="EMBL" id="ANN13435.1"/>
    </source>
</evidence>
<proteinExistence type="inferred from homology"/>
<evidence type="ECO:0000313" key="11">
    <source>
        <dbReference type="EMBL" id="ANN13464.1"/>
    </source>
</evidence>
<gene>
    <name evidence="3" type="primary">ycf24</name>
</gene>
<dbReference type="AlphaFoldDB" id="A0A0K0NU15"/>
<evidence type="ECO:0000313" key="4">
    <source>
        <dbReference type="EMBL" id="ANJ44356.1"/>
    </source>
</evidence>
<evidence type="ECO:0000313" key="5">
    <source>
        <dbReference type="EMBL" id="ANN13290.1"/>
    </source>
</evidence>
<dbReference type="EMBL" id="KX273381">
    <property type="protein sequence ID" value="ANN13348.1"/>
    <property type="molecule type" value="Genomic_DNA"/>
</dbReference>
<dbReference type="EMBL" id="KP866208">
    <property type="protein sequence ID" value="AKO72002.1"/>
    <property type="molecule type" value="Genomic_DNA"/>
</dbReference>
<evidence type="ECO:0000313" key="15">
    <source>
        <dbReference type="EMBL" id="ANN13576.1"/>
    </source>
</evidence>
<evidence type="ECO:0000313" key="7">
    <source>
        <dbReference type="EMBL" id="ANN13348.1"/>
    </source>
</evidence>
<sequence length="476" mass="54733">MLRYLGPKLKKLKQFNIHMHPGTIDTYRLIGGLNLNTLTKFNIKFKDFLFLYIFRYRAYIILKQFKQPDWCFFEIPDISYDDISYYSIPSNYNSNKIITNMFNSILDKIGLNNQENKIISKLAVDVVLDSVSIVDTITNFLLKIGIIFMPFFEAIKYFPSLVFIYIGTIVSLEDNFFATLNSTIFSGGSFCFIAKNIKCNINLSTYFRTQSEDFAQFERTLLIVNAFATVIYTEGCSAPIFLESQLHVALVELLVKEKGILNYSTVQNWYHGDQSGEGGLYNFTTKRGWCFKKAILDWVQIEMGSAITWKYPSTYLIGDFSSSNFFSLSLISEMQIADTGNKMLHIGSYTKSRVYSKSISLNNSSYAYRGLVKIFKNAKYTYNYTECNSLLLGDNTFTITIPYTIVNNYSTFINQEASISKLESDFIFFLLQRGINLKIALTLLIYGFCQNICSKLPLELELEVPLLILMRTQSNF</sequence>
<dbReference type="InterPro" id="IPR000825">
    <property type="entry name" value="SUF_FeS_clus_asmbl_SufBD_core"/>
</dbReference>
<evidence type="ECO:0000313" key="12">
    <source>
        <dbReference type="EMBL" id="ANN13492.1"/>
    </source>
</evidence>
<dbReference type="NCBIfam" id="TIGR01980">
    <property type="entry name" value="sufB"/>
    <property type="match status" value="1"/>
</dbReference>
<dbReference type="Pfam" id="PF01458">
    <property type="entry name" value="SUFBD_core"/>
    <property type="match status" value="1"/>
</dbReference>
<dbReference type="GO" id="GO:0016226">
    <property type="term" value="P:iron-sulfur cluster assembly"/>
    <property type="evidence" value="ECO:0007669"/>
    <property type="project" value="InterPro"/>
</dbReference>
<name>A0A0K0NU15_9EIME</name>
<dbReference type="EMBL" id="KX273385">
    <property type="protein sequence ID" value="ANN13464.1"/>
    <property type="molecule type" value="Genomic_DNA"/>
</dbReference>
<organism evidence="3">
    <name type="scientific">Cyclospora cayetanensis</name>
    <dbReference type="NCBI Taxonomy" id="88456"/>
    <lineage>
        <taxon>Eukaryota</taxon>
        <taxon>Sar</taxon>
        <taxon>Alveolata</taxon>
        <taxon>Apicomplexa</taxon>
        <taxon>Conoidasida</taxon>
        <taxon>Coccidia</taxon>
        <taxon>Eucoccidiorida</taxon>
        <taxon>Eimeriorina</taxon>
        <taxon>Eimeriidae</taxon>
        <taxon>Cyclospora</taxon>
    </lineage>
</organism>
<evidence type="ECO:0000313" key="13">
    <source>
        <dbReference type="EMBL" id="ANN13521.1"/>
    </source>
</evidence>
<dbReference type="EMBL" id="KX273384">
    <property type="protein sequence ID" value="ANN13435.1"/>
    <property type="molecule type" value="Genomic_DNA"/>
</dbReference>
<dbReference type="EMBL" id="KX273388">
    <property type="protein sequence ID" value="ANN13547.1"/>
    <property type="molecule type" value="Genomic_DNA"/>
</dbReference>
<dbReference type="RefSeq" id="YP_009186582.1">
    <property type="nucleotide sequence ID" value="NC_028632.1"/>
</dbReference>
<dbReference type="EMBL" id="KX273379">
    <property type="protein sequence ID" value="ANN13290.1"/>
    <property type="molecule type" value="Genomic_DNA"/>
</dbReference>
<evidence type="ECO:0000313" key="6">
    <source>
        <dbReference type="EMBL" id="ANN13319.1"/>
    </source>
</evidence>
<reference evidence="3" key="1">
    <citation type="journal article" date="2015" name="Parasit. Vectors">
        <title>Genetic similarities between Cyclospora cayetanensis and cecum-infecting avian Eimeria spp. in apicoplast and mitochondrial genomes.</title>
        <authorList>
            <person name="Tang K."/>
            <person name="Guo Y."/>
            <person name="Zhang L."/>
            <person name="Rowe L.A."/>
            <person name="Roellig D.M."/>
            <person name="Frace M.A."/>
            <person name="Li N."/>
            <person name="Liu S."/>
            <person name="Feng Y."/>
            <person name="Xiao L."/>
        </authorList>
    </citation>
    <scope>NUCLEOTIDE SEQUENCE</scope>
    <source>
        <strain evidence="3">CHN_HEN01</strain>
    </source>
</reference>
<comment type="similarity">
    <text evidence="1">Belongs to the iron-sulfur cluster assembly SufBD family.</text>
</comment>
<evidence type="ECO:0000313" key="9">
    <source>
        <dbReference type="EMBL" id="ANN13406.1"/>
    </source>
</evidence>
<evidence type="ECO:0000313" key="14">
    <source>
        <dbReference type="EMBL" id="ANN13547.1"/>
    </source>
</evidence>
<evidence type="ECO:0000313" key="8">
    <source>
        <dbReference type="EMBL" id="ANN13377.1"/>
    </source>
</evidence>
<dbReference type="EMBL" id="KX189066">
    <property type="protein sequence ID" value="ANJ44356.1"/>
    <property type="molecule type" value="Genomic_DNA"/>
</dbReference>
<dbReference type="EMBL" id="KX273387">
    <property type="protein sequence ID" value="ANN13521.1"/>
    <property type="molecule type" value="Genomic_DNA"/>
</dbReference>
<dbReference type="EMBL" id="KX273386">
    <property type="protein sequence ID" value="ANN13492.1"/>
    <property type="molecule type" value="Genomic_DNA"/>
</dbReference>
<dbReference type="SUPFAM" id="SSF101960">
    <property type="entry name" value="Stabilizer of iron transporter SufD"/>
    <property type="match status" value="1"/>
</dbReference>
<evidence type="ECO:0000259" key="2">
    <source>
        <dbReference type="Pfam" id="PF01458"/>
    </source>
</evidence>
<dbReference type="PANTHER" id="PTHR30508:SF1">
    <property type="entry name" value="UPF0051 PROTEIN ABCI8, CHLOROPLASTIC-RELATED"/>
    <property type="match status" value="1"/>
</dbReference>